<feature type="transmembrane region" description="Helical" evidence="1">
    <location>
        <begin position="94"/>
        <end position="116"/>
    </location>
</feature>
<feature type="transmembrane region" description="Helical" evidence="1">
    <location>
        <begin position="37"/>
        <end position="54"/>
    </location>
</feature>
<evidence type="ECO:0000313" key="2">
    <source>
        <dbReference type="EMBL" id="NDV86326.1"/>
    </source>
</evidence>
<sequence length="173" mass="19728">MRMDERAWQRHASPWSVWTRVAAFPLLVLAVWSRVWIGWWAAPAVVVVVVFLFVNPRLFPPPRQPDNWASKATFGERVYLARKTVPIPAHHERAATVLTVISFIGAVLLIYGLVALKVTPVLVGLLLAAGAKLWFVDRMVWLYEDMARIRPRYRDWLIPAPGRGEARPADEEP</sequence>
<dbReference type="Proteomes" id="UP000476332">
    <property type="component" value="Unassembled WGS sequence"/>
</dbReference>
<evidence type="ECO:0000313" key="3">
    <source>
        <dbReference type="Proteomes" id="UP000476332"/>
    </source>
</evidence>
<evidence type="ECO:0008006" key="4">
    <source>
        <dbReference type="Google" id="ProtNLM"/>
    </source>
</evidence>
<reference evidence="2 3" key="1">
    <citation type="submission" date="2020-01" db="EMBL/GenBank/DDBJ databases">
        <title>Genomes of bacteria type strains.</title>
        <authorList>
            <person name="Chen J."/>
            <person name="Zhu S."/>
            <person name="Chen J."/>
        </authorList>
    </citation>
    <scope>NUCLEOTIDE SEQUENCE [LARGE SCALE GENOMIC DNA]</scope>
    <source>
        <strain evidence="2 3">KCTC 52919</strain>
    </source>
</reference>
<keyword evidence="1" id="KW-1133">Transmembrane helix</keyword>
<organism evidence="2 3">
    <name type="scientific">Aurantimonas aggregata</name>
    <dbReference type="NCBI Taxonomy" id="2047720"/>
    <lineage>
        <taxon>Bacteria</taxon>
        <taxon>Pseudomonadati</taxon>
        <taxon>Pseudomonadota</taxon>
        <taxon>Alphaproteobacteria</taxon>
        <taxon>Hyphomicrobiales</taxon>
        <taxon>Aurantimonadaceae</taxon>
        <taxon>Aurantimonas</taxon>
    </lineage>
</organism>
<accession>A0A6L9MF59</accession>
<name>A0A6L9MF59_9HYPH</name>
<dbReference type="EMBL" id="JAAAMJ010000003">
    <property type="protein sequence ID" value="NDV86326.1"/>
    <property type="molecule type" value="Genomic_DNA"/>
</dbReference>
<comment type="caution">
    <text evidence="2">The sequence shown here is derived from an EMBL/GenBank/DDBJ whole genome shotgun (WGS) entry which is preliminary data.</text>
</comment>
<protein>
    <recommendedName>
        <fullName evidence="4">Transmembrane protein</fullName>
    </recommendedName>
</protein>
<proteinExistence type="predicted"/>
<gene>
    <name evidence="2" type="ORF">GTW51_06380</name>
</gene>
<dbReference type="Pfam" id="PF20358">
    <property type="entry name" value="DUF6653"/>
    <property type="match status" value="1"/>
</dbReference>
<keyword evidence="1" id="KW-0812">Transmembrane</keyword>
<dbReference type="AlphaFoldDB" id="A0A6L9MF59"/>
<keyword evidence="1" id="KW-0472">Membrane</keyword>
<dbReference type="InterPro" id="IPR046595">
    <property type="entry name" value="DUF6653"/>
</dbReference>
<feature type="transmembrane region" description="Helical" evidence="1">
    <location>
        <begin position="12"/>
        <end position="31"/>
    </location>
</feature>
<feature type="transmembrane region" description="Helical" evidence="1">
    <location>
        <begin position="122"/>
        <end position="143"/>
    </location>
</feature>
<keyword evidence="3" id="KW-1185">Reference proteome</keyword>
<evidence type="ECO:0000256" key="1">
    <source>
        <dbReference type="SAM" id="Phobius"/>
    </source>
</evidence>